<evidence type="ECO:0000259" key="6">
    <source>
        <dbReference type="Pfam" id="PF03168"/>
    </source>
</evidence>
<dbReference type="Proteomes" id="UP000825729">
    <property type="component" value="Unassembled WGS sequence"/>
</dbReference>
<dbReference type="AlphaFoldDB" id="A0AAV7F661"/>
<organism evidence="7 8">
    <name type="scientific">Aristolochia fimbriata</name>
    <name type="common">White veined hardy Dutchman's pipe vine</name>
    <dbReference type="NCBI Taxonomy" id="158543"/>
    <lineage>
        <taxon>Eukaryota</taxon>
        <taxon>Viridiplantae</taxon>
        <taxon>Streptophyta</taxon>
        <taxon>Embryophyta</taxon>
        <taxon>Tracheophyta</taxon>
        <taxon>Spermatophyta</taxon>
        <taxon>Magnoliopsida</taxon>
        <taxon>Magnoliidae</taxon>
        <taxon>Piperales</taxon>
        <taxon>Aristolochiaceae</taxon>
        <taxon>Aristolochia</taxon>
    </lineage>
</organism>
<evidence type="ECO:0000313" key="7">
    <source>
        <dbReference type="EMBL" id="KAG9455043.1"/>
    </source>
</evidence>
<feature type="transmembrane region" description="Helical" evidence="5">
    <location>
        <begin position="44"/>
        <end position="67"/>
    </location>
</feature>
<accession>A0AAV7F661</accession>
<evidence type="ECO:0000256" key="3">
    <source>
        <dbReference type="ARBA" id="ARBA00022989"/>
    </source>
</evidence>
<protein>
    <recommendedName>
        <fullName evidence="6">Late embryogenesis abundant protein LEA-2 subgroup domain-containing protein</fullName>
    </recommendedName>
</protein>
<evidence type="ECO:0000256" key="2">
    <source>
        <dbReference type="ARBA" id="ARBA00022692"/>
    </source>
</evidence>
<dbReference type="PANTHER" id="PTHR31415">
    <property type="entry name" value="OS05G0367900 PROTEIN"/>
    <property type="match status" value="1"/>
</dbReference>
<evidence type="ECO:0000256" key="1">
    <source>
        <dbReference type="ARBA" id="ARBA00004167"/>
    </source>
</evidence>
<gene>
    <name evidence="7" type="ORF">H6P81_007947</name>
</gene>
<dbReference type="EMBL" id="JAINDJ010000003">
    <property type="protein sequence ID" value="KAG9455043.1"/>
    <property type="molecule type" value="Genomic_DNA"/>
</dbReference>
<evidence type="ECO:0000256" key="5">
    <source>
        <dbReference type="SAM" id="Phobius"/>
    </source>
</evidence>
<comment type="caution">
    <text evidence="7">The sequence shown here is derived from an EMBL/GenBank/DDBJ whole genome shotgun (WGS) entry which is preliminary data.</text>
</comment>
<dbReference type="InterPro" id="IPR004864">
    <property type="entry name" value="LEA_2"/>
</dbReference>
<name>A0AAV7F661_ARIFI</name>
<dbReference type="GO" id="GO:0005886">
    <property type="term" value="C:plasma membrane"/>
    <property type="evidence" value="ECO:0007669"/>
    <property type="project" value="TreeGrafter"/>
</dbReference>
<dbReference type="GO" id="GO:0098542">
    <property type="term" value="P:defense response to other organism"/>
    <property type="evidence" value="ECO:0007669"/>
    <property type="project" value="InterPro"/>
</dbReference>
<keyword evidence="3 5" id="KW-1133">Transmembrane helix</keyword>
<sequence>MGEETHLNGAYYGPAIPPRPHSYHRPRRGSSCCCCGGPCCILNFLFKLIVSLIIIVGVILLVVWLALRPAKVKVHVEAADLSGFNLTDGNVLRYNLSLSVSIRNPNKRVGIYYDRLEARAFYQGQRLESRFLPTFYQGHKNTTVVYPAFNGQQLLVLGSKEVEDFEEERRKGTYEVDVKIYARVRFKIGGFKTKHFTPDAECELKLPLTAGAGAGGGFSRTKCDIDF</sequence>
<feature type="domain" description="Late embryogenesis abundant protein LEA-2 subgroup" evidence="6">
    <location>
        <begin position="100"/>
        <end position="202"/>
    </location>
</feature>
<evidence type="ECO:0000313" key="8">
    <source>
        <dbReference type="Proteomes" id="UP000825729"/>
    </source>
</evidence>
<dbReference type="InterPro" id="IPR044839">
    <property type="entry name" value="NDR1-like"/>
</dbReference>
<proteinExistence type="predicted"/>
<keyword evidence="8" id="KW-1185">Reference proteome</keyword>
<dbReference type="PANTHER" id="PTHR31415:SF4">
    <property type="entry name" value="NDR1_HIN1-LIKE PROTEIN 3"/>
    <property type="match status" value="1"/>
</dbReference>
<comment type="subcellular location">
    <subcellularLocation>
        <location evidence="1">Membrane</location>
        <topology evidence="1">Single-pass membrane protein</topology>
    </subcellularLocation>
</comment>
<dbReference type="Pfam" id="PF03168">
    <property type="entry name" value="LEA_2"/>
    <property type="match status" value="1"/>
</dbReference>
<dbReference type="GO" id="GO:0009506">
    <property type="term" value="C:plasmodesma"/>
    <property type="evidence" value="ECO:0007669"/>
    <property type="project" value="TreeGrafter"/>
</dbReference>
<evidence type="ECO:0000256" key="4">
    <source>
        <dbReference type="ARBA" id="ARBA00023136"/>
    </source>
</evidence>
<keyword evidence="2 5" id="KW-0812">Transmembrane</keyword>
<reference evidence="7 8" key="1">
    <citation type="submission" date="2021-07" db="EMBL/GenBank/DDBJ databases">
        <title>The Aristolochia fimbriata genome: insights into angiosperm evolution, floral development and chemical biosynthesis.</title>
        <authorList>
            <person name="Jiao Y."/>
        </authorList>
    </citation>
    <scope>NUCLEOTIDE SEQUENCE [LARGE SCALE GENOMIC DNA]</scope>
    <source>
        <strain evidence="7">IBCAS-2021</strain>
        <tissue evidence="7">Leaf</tissue>
    </source>
</reference>
<keyword evidence="4 5" id="KW-0472">Membrane</keyword>